<reference evidence="1" key="1">
    <citation type="submission" date="2022-07" db="EMBL/GenBank/DDBJ databases">
        <title>Genome Sequence of Leucocoprinus birnbaumii.</title>
        <authorList>
            <person name="Buettner E."/>
        </authorList>
    </citation>
    <scope>NUCLEOTIDE SEQUENCE</scope>
    <source>
        <strain evidence="1">VT141</strain>
    </source>
</reference>
<organism evidence="1 2">
    <name type="scientific">Leucocoprinus birnbaumii</name>
    <dbReference type="NCBI Taxonomy" id="56174"/>
    <lineage>
        <taxon>Eukaryota</taxon>
        <taxon>Fungi</taxon>
        <taxon>Dikarya</taxon>
        <taxon>Basidiomycota</taxon>
        <taxon>Agaricomycotina</taxon>
        <taxon>Agaricomycetes</taxon>
        <taxon>Agaricomycetidae</taxon>
        <taxon>Agaricales</taxon>
        <taxon>Agaricineae</taxon>
        <taxon>Agaricaceae</taxon>
        <taxon>Leucocoprinus</taxon>
    </lineage>
</organism>
<dbReference type="AlphaFoldDB" id="A0AAD5VS40"/>
<accession>A0AAD5VS40</accession>
<sequence>MQYGRSTTIEKDYLSVFEAMSNLTSLNFSSSTFAWERLDDADLEAFIRVLKLPELKRVTFFCFPGCYLPLSLFAFCGESLVCLEIVDISPEPVNEAHSNPIYDELMNRLLALYQGFRPPSLSLSYLLLRGLGLALNFLEFMERHGLGWSDSNLLTRLDLDLTNTYYPTNLNKPNQAVVAGKILMRFGAALRHLRLHIECDPLNDSPVEMKHWNHSFGAGPRVLRNVEVVELTLTINTTIETDAYVFAECAWSRLSLVLEALPRDNMIRDLFITCEFSLAEFHIGHGGWAPRDRDRCMEAIDMWLWQKLDGLTRKSKYSSIQQWSLTVTFYWGNSIEARRENPGQEITISLQPPKSLPWHHQSSPINASVRWDNELLRELSISFIPI</sequence>
<gene>
    <name evidence="1" type="ORF">NP233_g7170</name>
</gene>
<dbReference type="Proteomes" id="UP001213000">
    <property type="component" value="Unassembled WGS sequence"/>
</dbReference>
<evidence type="ECO:0000313" key="1">
    <source>
        <dbReference type="EMBL" id="KAJ3566159.1"/>
    </source>
</evidence>
<proteinExistence type="predicted"/>
<evidence type="ECO:0000313" key="2">
    <source>
        <dbReference type="Proteomes" id="UP001213000"/>
    </source>
</evidence>
<protein>
    <submittedName>
        <fullName evidence="1">Uncharacterized protein</fullName>
    </submittedName>
</protein>
<comment type="caution">
    <text evidence="1">The sequence shown here is derived from an EMBL/GenBank/DDBJ whole genome shotgun (WGS) entry which is preliminary data.</text>
</comment>
<keyword evidence="2" id="KW-1185">Reference proteome</keyword>
<dbReference type="EMBL" id="JANIEX010000509">
    <property type="protein sequence ID" value="KAJ3566159.1"/>
    <property type="molecule type" value="Genomic_DNA"/>
</dbReference>
<name>A0AAD5VS40_9AGAR</name>